<evidence type="ECO:0008006" key="6">
    <source>
        <dbReference type="Google" id="ProtNLM"/>
    </source>
</evidence>
<dbReference type="RefSeq" id="WP_244700125.1">
    <property type="nucleotide sequence ID" value="NZ_BAAADN010000002.1"/>
</dbReference>
<dbReference type="Proteomes" id="UP001500962">
    <property type="component" value="Unassembled WGS sequence"/>
</dbReference>
<reference evidence="3" key="2">
    <citation type="submission" date="2022-04" db="EMBL/GenBank/DDBJ databases">
        <title>Sequencing and genomic assembly of Halococcus dombrowskii.</title>
        <authorList>
            <person name="Lim S.W."/>
            <person name="MacLea K.S."/>
        </authorList>
    </citation>
    <scope>NUCLEOTIDE SEQUENCE</scope>
    <source>
        <strain evidence="3">H4</strain>
    </source>
</reference>
<evidence type="ECO:0000313" key="4">
    <source>
        <dbReference type="Proteomes" id="UP000830542"/>
    </source>
</evidence>
<protein>
    <recommendedName>
        <fullName evidence="6">Tetrapyrrole biosynthesis uroporphyrinogen III synthase domain-containing protein</fullName>
    </recommendedName>
</protein>
<dbReference type="AlphaFoldDB" id="A0AAV3SBJ7"/>
<reference evidence="2" key="3">
    <citation type="submission" date="2023-12" db="EMBL/GenBank/DDBJ databases">
        <authorList>
            <person name="Sun Q."/>
            <person name="Inoue M."/>
        </authorList>
    </citation>
    <scope>NUCLEOTIDE SEQUENCE</scope>
    <source>
        <strain evidence="2">JCM 12289</strain>
    </source>
</reference>
<dbReference type="EMBL" id="CP095005">
    <property type="protein sequence ID" value="UOO94406.1"/>
    <property type="molecule type" value="Genomic_DNA"/>
</dbReference>
<gene>
    <name evidence="2" type="ORF">GCM10008985_02240</name>
    <name evidence="3" type="ORF">MUK72_10560</name>
</gene>
<evidence type="ECO:0000256" key="1">
    <source>
        <dbReference type="SAM" id="MobiDB-lite"/>
    </source>
</evidence>
<accession>A0AAV3SBJ7</accession>
<organism evidence="2 5">
    <name type="scientific">Halococcus dombrowskii</name>
    <dbReference type="NCBI Taxonomy" id="179637"/>
    <lineage>
        <taxon>Archaea</taxon>
        <taxon>Methanobacteriati</taxon>
        <taxon>Methanobacteriota</taxon>
        <taxon>Stenosarchaea group</taxon>
        <taxon>Halobacteria</taxon>
        <taxon>Halobacteriales</taxon>
        <taxon>Halococcaceae</taxon>
        <taxon>Halococcus</taxon>
    </lineage>
</organism>
<proteinExistence type="predicted"/>
<dbReference type="GeneID" id="71762294"/>
<evidence type="ECO:0000313" key="5">
    <source>
        <dbReference type="Proteomes" id="UP001500962"/>
    </source>
</evidence>
<name>A0AAV3SBJ7_HALDO</name>
<keyword evidence="4" id="KW-1185">Reference proteome</keyword>
<dbReference type="KEGG" id="hdo:MUK72_10560"/>
<reference evidence="2" key="1">
    <citation type="journal article" date="2014" name="Int. J. Syst. Evol. Microbiol.">
        <title>Complete genome sequence of Corynebacterium casei LMG S-19264T (=DSM 44701T), isolated from a smear-ripened cheese.</title>
        <authorList>
            <consortium name="US DOE Joint Genome Institute (JGI-PGF)"/>
            <person name="Walter F."/>
            <person name="Albersmeier A."/>
            <person name="Kalinowski J."/>
            <person name="Ruckert C."/>
        </authorList>
    </citation>
    <scope>NUCLEOTIDE SEQUENCE</scope>
    <source>
        <strain evidence="2">JCM 12289</strain>
    </source>
</reference>
<dbReference type="EMBL" id="BAAADN010000002">
    <property type="protein sequence ID" value="GAA0450251.1"/>
    <property type="molecule type" value="Genomic_DNA"/>
</dbReference>
<feature type="region of interest" description="Disordered" evidence="1">
    <location>
        <begin position="100"/>
        <end position="120"/>
    </location>
</feature>
<evidence type="ECO:0000313" key="2">
    <source>
        <dbReference type="EMBL" id="GAA0450251.1"/>
    </source>
</evidence>
<dbReference type="Proteomes" id="UP000830542">
    <property type="component" value="Chromosome"/>
</dbReference>
<evidence type="ECO:0000313" key="3">
    <source>
        <dbReference type="EMBL" id="UOO94406.1"/>
    </source>
</evidence>
<sequence length="120" mass="13521">MSEDGTSERDGPRLLWLTPDKPANISVGRRRIADRLEADGFDVTLRGTTPRTVFQSFRERGEYDAVLGTTRSGAFAGALLKLRGTPFVVDHIDPIRQFADTHTEDRSRSRCEPRRTSPFD</sequence>